<dbReference type="Pfam" id="PF05133">
    <property type="entry name" value="SPP1_portal"/>
    <property type="match status" value="1"/>
</dbReference>
<protein>
    <submittedName>
        <fullName evidence="2">Portal</fullName>
    </submittedName>
</protein>
<name>A0A8S5RF85_9VIRU</name>
<sequence length="564" mass="62795">MLNKGRKKIYSSYEPEDLDAIVVARILADAIPVHLQNAEDIDYLHNYAKGIQPVLNRTKDVRPEINNKIVENHAYEIVEFKTGYCFGSPVTYVARSESDDSEQTTPDTLDAQKAVEPASKPRKRNGEDKVNRLNTLCLNDDKPNTDRELADWIFECGIGFKATFPLTAYAAKRKEKSAPPFHTSVLDPRNTFCVYSTNMEHSKLLSCTYHRKHGVGLTDTVEIIAYTDDNVFTASLPYSMPVADGSDQATSWMDIVVSGTTQFEVTPNPMGINPIVEYDANTSRLGSFEPVIELLDALNEMASDRVDGVQQFVQSFIKFINCDIDEETFTAMKELGAIKVQSNGQYQADVDIITSELNQDQTQTLVEDLYNKVLAIAGVPDRRASAGGNTGQALIIGQGWTNAESRALSFEKMFFKSERETILVMLKILQAFPKYKVTGLETSDIDIKFTRNRTDNLLNKSQVLLNLLQAGIHPLGAISLSDITSDPENLFNMSEDFMIEKWKPQPQPEQLQESNNPDGTSNKTNKPQDADDAKNAQRDAKANDTTTKGDNNAESDAINKAKSE</sequence>
<proteinExistence type="predicted"/>
<feature type="region of interest" description="Disordered" evidence="1">
    <location>
        <begin position="96"/>
        <end position="127"/>
    </location>
</feature>
<organism evidence="2">
    <name type="scientific">virus sp. ctqEG8</name>
    <dbReference type="NCBI Taxonomy" id="2827998"/>
    <lineage>
        <taxon>Viruses</taxon>
    </lineage>
</organism>
<feature type="compositionally biased region" description="Polar residues" evidence="1">
    <location>
        <begin position="543"/>
        <end position="554"/>
    </location>
</feature>
<reference evidence="2" key="1">
    <citation type="journal article" date="2021" name="Proc. Natl. Acad. Sci. U.S.A.">
        <title>A Catalog of Tens of Thousands of Viruses from Human Metagenomes Reveals Hidden Associations with Chronic Diseases.</title>
        <authorList>
            <person name="Tisza M.J."/>
            <person name="Buck C.B."/>
        </authorList>
    </citation>
    <scope>NUCLEOTIDE SEQUENCE</scope>
    <source>
        <strain evidence="2">CtqEG8</strain>
    </source>
</reference>
<evidence type="ECO:0000313" key="2">
    <source>
        <dbReference type="EMBL" id="DAE29819.1"/>
    </source>
</evidence>
<dbReference type="EMBL" id="BK059100">
    <property type="protein sequence ID" value="DAE29819.1"/>
    <property type="molecule type" value="Genomic_DNA"/>
</dbReference>
<accession>A0A8S5RF85</accession>
<feature type="compositionally biased region" description="Polar residues" evidence="1">
    <location>
        <begin position="508"/>
        <end position="525"/>
    </location>
</feature>
<dbReference type="InterPro" id="IPR021145">
    <property type="entry name" value="Portal_protein_SPP1_Gp6-like"/>
</dbReference>
<feature type="compositionally biased region" description="Basic and acidic residues" evidence="1">
    <location>
        <begin position="526"/>
        <end position="542"/>
    </location>
</feature>
<evidence type="ECO:0000256" key="1">
    <source>
        <dbReference type="SAM" id="MobiDB-lite"/>
    </source>
</evidence>
<feature type="region of interest" description="Disordered" evidence="1">
    <location>
        <begin position="504"/>
        <end position="564"/>
    </location>
</feature>